<evidence type="ECO:0000256" key="2">
    <source>
        <dbReference type="SAM" id="SignalP"/>
    </source>
</evidence>
<evidence type="ECO:0000313" key="4">
    <source>
        <dbReference type="Proteomes" id="UP000054279"/>
    </source>
</evidence>
<feature type="signal peptide" evidence="2">
    <location>
        <begin position="1"/>
        <end position="32"/>
    </location>
</feature>
<feature type="compositionally biased region" description="Acidic residues" evidence="1">
    <location>
        <begin position="115"/>
        <end position="152"/>
    </location>
</feature>
<dbReference type="HOGENOM" id="CLU_1595615_0_0_1"/>
<keyword evidence="4" id="KW-1185">Reference proteome</keyword>
<keyword evidence="2" id="KW-0732">Signal</keyword>
<proteinExistence type="predicted"/>
<sequence length="167" mass="18866">MSYLDFCLSRAVSILVLLHLALLMVVWFAASADDNFQTIGARTKIPYFDDFELYLRLITEGLQLKKKFAIGLIEEWNQELYPNTYSGNPNGSMSGKNNERPDSLKFIDEDLLEASGQEEEQEDEGNNSAIEDNEEMNGGDGEEAGIEEEEDTMCYVLVSRSDFGLRI</sequence>
<dbReference type="EMBL" id="KN837123">
    <property type="protein sequence ID" value="KIJ43434.1"/>
    <property type="molecule type" value="Genomic_DNA"/>
</dbReference>
<evidence type="ECO:0000256" key="1">
    <source>
        <dbReference type="SAM" id="MobiDB-lite"/>
    </source>
</evidence>
<reference evidence="3 4" key="1">
    <citation type="submission" date="2014-06" db="EMBL/GenBank/DDBJ databases">
        <title>Evolutionary Origins and Diversification of the Mycorrhizal Mutualists.</title>
        <authorList>
            <consortium name="DOE Joint Genome Institute"/>
            <consortium name="Mycorrhizal Genomics Consortium"/>
            <person name="Kohler A."/>
            <person name="Kuo A."/>
            <person name="Nagy L.G."/>
            <person name="Floudas D."/>
            <person name="Copeland A."/>
            <person name="Barry K.W."/>
            <person name="Cichocki N."/>
            <person name="Veneault-Fourrey C."/>
            <person name="LaButti K."/>
            <person name="Lindquist E.A."/>
            <person name="Lipzen A."/>
            <person name="Lundell T."/>
            <person name="Morin E."/>
            <person name="Murat C."/>
            <person name="Riley R."/>
            <person name="Ohm R."/>
            <person name="Sun H."/>
            <person name="Tunlid A."/>
            <person name="Henrissat B."/>
            <person name="Grigoriev I.V."/>
            <person name="Hibbett D.S."/>
            <person name="Martin F."/>
        </authorList>
    </citation>
    <scope>NUCLEOTIDE SEQUENCE [LARGE SCALE GENOMIC DNA]</scope>
    <source>
        <strain evidence="3 4">SS14</strain>
    </source>
</reference>
<accession>A0A0C9V8Y8</accession>
<gene>
    <name evidence="3" type="ORF">M422DRAFT_253317</name>
</gene>
<protein>
    <submittedName>
        <fullName evidence="3">Uncharacterized protein</fullName>
    </submittedName>
</protein>
<organism evidence="3 4">
    <name type="scientific">Sphaerobolus stellatus (strain SS14)</name>
    <dbReference type="NCBI Taxonomy" id="990650"/>
    <lineage>
        <taxon>Eukaryota</taxon>
        <taxon>Fungi</taxon>
        <taxon>Dikarya</taxon>
        <taxon>Basidiomycota</taxon>
        <taxon>Agaricomycotina</taxon>
        <taxon>Agaricomycetes</taxon>
        <taxon>Phallomycetidae</taxon>
        <taxon>Geastrales</taxon>
        <taxon>Sphaerobolaceae</taxon>
        <taxon>Sphaerobolus</taxon>
    </lineage>
</organism>
<name>A0A0C9V8Y8_SPHS4</name>
<dbReference type="Proteomes" id="UP000054279">
    <property type="component" value="Unassembled WGS sequence"/>
</dbReference>
<evidence type="ECO:0000313" key="3">
    <source>
        <dbReference type="EMBL" id="KIJ43434.1"/>
    </source>
</evidence>
<dbReference type="AlphaFoldDB" id="A0A0C9V8Y8"/>
<dbReference type="OrthoDB" id="3248009at2759"/>
<feature type="region of interest" description="Disordered" evidence="1">
    <location>
        <begin position="115"/>
        <end position="153"/>
    </location>
</feature>
<feature type="chain" id="PRO_5002204628" evidence="2">
    <location>
        <begin position="33"/>
        <end position="167"/>
    </location>
</feature>